<dbReference type="PANTHER" id="PTHR11096">
    <property type="entry name" value="RNA 3' TERMINAL PHOSPHATE CYCLASE"/>
    <property type="match status" value="1"/>
</dbReference>
<dbReference type="InterPro" id="IPR023797">
    <property type="entry name" value="RNA3'_phos_cyclase_dom"/>
</dbReference>
<accession>A0A6A7BV30</accession>
<evidence type="ECO:0000256" key="3">
    <source>
        <dbReference type="ARBA" id="ARBA00022517"/>
    </source>
</evidence>
<dbReference type="GO" id="GO:0005730">
    <property type="term" value="C:nucleolus"/>
    <property type="evidence" value="ECO:0007669"/>
    <property type="project" value="UniProtKB-SubCell"/>
</dbReference>
<reference evidence="7" key="1">
    <citation type="journal article" date="2020" name="Stud. Mycol.">
        <title>101 Dothideomycetes genomes: a test case for predicting lifestyles and emergence of pathogens.</title>
        <authorList>
            <person name="Haridas S."/>
            <person name="Albert R."/>
            <person name="Binder M."/>
            <person name="Bloem J."/>
            <person name="Labutti K."/>
            <person name="Salamov A."/>
            <person name="Andreopoulos B."/>
            <person name="Baker S."/>
            <person name="Barry K."/>
            <person name="Bills G."/>
            <person name="Bluhm B."/>
            <person name="Cannon C."/>
            <person name="Castanera R."/>
            <person name="Culley D."/>
            <person name="Daum C."/>
            <person name="Ezra D."/>
            <person name="Gonzalez J."/>
            <person name="Henrissat B."/>
            <person name="Kuo A."/>
            <person name="Liang C."/>
            <person name="Lipzen A."/>
            <person name="Lutzoni F."/>
            <person name="Magnuson J."/>
            <person name="Mondo S."/>
            <person name="Nolan M."/>
            <person name="Ohm R."/>
            <person name="Pangilinan J."/>
            <person name="Park H.-J."/>
            <person name="Ramirez L."/>
            <person name="Alfaro M."/>
            <person name="Sun H."/>
            <person name="Tritt A."/>
            <person name="Yoshinaga Y."/>
            <person name="Zwiers L.-H."/>
            <person name="Turgeon B."/>
            <person name="Goodwin S."/>
            <person name="Spatafora J."/>
            <person name="Crous P."/>
            <person name="Grigoriev I."/>
        </authorList>
    </citation>
    <scope>NUCLEOTIDE SEQUENCE</scope>
    <source>
        <strain evidence="7">CBS 480.64</strain>
    </source>
</reference>
<evidence type="ECO:0000313" key="8">
    <source>
        <dbReference type="Proteomes" id="UP000799421"/>
    </source>
</evidence>
<keyword evidence="8" id="KW-1185">Reference proteome</keyword>
<name>A0A6A7BV30_9PEZI</name>
<dbReference type="InterPro" id="IPR013791">
    <property type="entry name" value="RNA3'-term_phos_cycl_insert"/>
</dbReference>
<evidence type="ECO:0000256" key="2">
    <source>
        <dbReference type="ARBA" id="ARBA00007089"/>
    </source>
</evidence>
<dbReference type="Gene3D" id="3.30.360.20">
    <property type="entry name" value="RNA 3'-terminal phosphate cyclase, insert domain"/>
    <property type="match status" value="1"/>
</dbReference>
<protein>
    <submittedName>
        <fullName evidence="7">RNA-3'-phosphate cyclase family protein</fullName>
    </submittedName>
</protein>
<dbReference type="Proteomes" id="UP000799421">
    <property type="component" value="Unassembled WGS sequence"/>
</dbReference>
<evidence type="ECO:0000259" key="5">
    <source>
        <dbReference type="Pfam" id="PF01137"/>
    </source>
</evidence>
<organism evidence="7 8">
    <name type="scientific">Piedraia hortae CBS 480.64</name>
    <dbReference type="NCBI Taxonomy" id="1314780"/>
    <lineage>
        <taxon>Eukaryota</taxon>
        <taxon>Fungi</taxon>
        <taxon>Dikarya</taxon>
        <taxon>Ascomycota</taxon>
        <taxon>Pezizomycotina</taxon>
        <taxon>Dothideomycetes</taxon>
        <taxon>Dothideomycetidae</taxon>
        <taxon>Capnodiales</taxon>
        <taxon>Piedraiaceae</taxon>
        <taxon>Piedraia</taxon>
    </lineage>
</organism>
<dbReference type="EMBL" id="MU005998">
    <property type="protein sequence ID" value="KAF2859060.1"/>
    <property type="molecule type" value="Genomic_DNA"/>
</dbReference>
<dbReference type="SUPFAM" id="SSF55205">
    <property type="entry name" value="EPT/RTPC-like"/>
    <property type="match status" value="1"/>
</dbReference>
<comment type="similarity">
    <text evidence="2">Belongs to the RNA 3'-terminal cyclase family. Type 2 subfamily.</text>
</comment>
<keyword evidence="4" id="KW-0539">Nucleus</keyword>
<dbReference type="InterPro" id="IPR013792">
    <property type="entry name" value="RNA3'P_cycl/enolpyr_Trfase_a/b"/>
</dbReference>
<dbReference type="InterPro" id="IPR037136">
    <property type="entry name" value="RNA3'_phos_cyclase_dom_sf"/>
</dbReference>
<dbReference type="AlphaFoldDB" id="A0A6A7BV30"/>
<dbReference type="Pfam" id="PF01137">
    <property type="entry name" value="RTC"/>
    <property type="match status" value="1"/>
</dbReference>
<evidence type="ECO:0000256" key="4">
    <source>
        <dbReference type="ARBA" id="ARBA00023242"/>
    </source>
</evidence>
<dbReference type="InterPro" id="IPR016443">
    <property type="entry name" value="RNA3'_term_phos_cyc_type_2"/>
</dbReference>
<comment type="subcellular location">
    <subcellularLocation>
        <location evidence="1">Nucleus</location>
        <location evidence="1">Nucleolus</location>
    </subcellularLocation>
</comment>
<dbReference type="NCBIfam" id="TIGR03400">
    <property type="entry name" value="18S_RNA_Rcl1p"/>
    <property type="match status" value="1"/>
</dbReference>
<keyword evidence="3" id="KW-0690">Ribosome biogenesis</keyword>
<dbReference type="GO" id="GO:0004521">
    <property type="term" value="F:RNA endonuclease activity"/>
    <property type="evidence" value="ECO:0007669"/>
    <property type="project" value="TreeGrafter"/>
</dbReference>
<proteinExistence type="inferred from homology"/>
<evidence type="ECO:0000259" key="6">
    <source>
        <dbReference type="Pfam" id="PF05189"/>
    </source>
</evidence>
<dbReference type="Pfam" id="PF05189">
    <property type="entry name" value="RTC_insert"/>
    <property type="match status" value="1"/>
</dbReference>
<gene>
    <name evidence="7" type="ORF">K470DRAFT_300508</name>
</gene>
<feature type="domain" description="RNA 3'-terminal phosphate cyclase insert" evidence="6">
    <location>
        <begin position="180"/>
        <end position="276"/>
    </location>
</feature>
<dbReference type="Gene3D" id="3.65.10.20">
    <property type="entry name" value="RNA 3'-terminal phosphate cyclase domain"/>
    <property type="match status" value="1"/>
</dbReference>
<sequence>MSTIKPLIFDSPTNIPHLLILSTLTSQPIILTSIRPTPSSPGLAPHEVSLLHLLSELTGSKIQISPSGTRVSFTPGLIVGGSANLTLPRENTRGASYFILPILTLSPFAQKKIELTLTGEGVIPGATARDISVETLRGAILPYLRPLGVERNITLRTGRQEVVMTMGNQVQMPKTLHLLHAGKIKRVRGTAYSTGVPVSMNARVIDGVKGMLAQFGTDVYILSDTNGRGERGFGVSVTAETTGGCFYSADEIAPRRGGVAAEEIGRKAALQLLEVVEQGGCVPLTAAPTVLLLMVFGGKDVGRVTLGRDVVGSETVVNLARSVRKLGLSGWGLREASESESGGDDAVVVSVVGAGIGNVGRKVA</sequence>
<dbReference type="OrthoDB" id="1911237at2759"/>
<dbReference type="PANTHER" id="PTHR11096:SF1">
    <property type="entry name" value="RNA 3'-TERMINAL PHOSPHATE CYCLASE-LIKE PROTEIN"/>
    <property type="match status" value="1"/>
</dbReference>
<feature type="domain" description="RNA 3'-terminal phosphate cyclase" evidence="5">
    <location>
        <begin position="19"/>
        <end position="298"/>
    </location>
</feature>
<dbReference type="InterPro" id="IPR000228">
    <property type="entry name" value="RNA3'_term_phos_cyc"/>
</dbReference>
<dbReference type="GO" id="GO:0000479">
    <property type="term" value="P:endonucleolytic cleavage of tricistronic rRNA transcript (SSU-rRNA, 5.8S rRNA, LSU-rRNA)"/>
    <property type="evidence" value="ECO:0007669"/>
    <property type="project" value="TreeGrafter"/>
</dbReference>
<dbReference type="InterPro" id="IPR036553">
    <property type="entry name" value="RPTC_insert"/>
</dbReference>
<evidence type="ECO:0000313" key="7">
    <source>
        <dbReference type="EMBL" id="KAF2859060.1"/>
    </source>
</evidence>
<evidence type="ECO:0000256" key="1">
    <source>
        <dbReference type="ARBA" id="ARBA00004604"/>
    </source>
</evidence>